<feature type="signal peptide" evidence="2">
    <location>
        <begin position="1"/>
        <end position="18"/>
    </location>
</feature>
<name>A0A0P4VQ38_9HEMI</name>
<keyword evidence="1" id="KW-1015">Disulfide bond</keyword>
<evidence type="ECO:0000256" key="1">
    <source>
        <dbReference type="ARBA" id="ARBA00023157"/>
    </source>
</evidence>
<accession>A0A0P4VQ38</accession>
<feature type="domain" description="Peptidase S1" evidence="3">
    <location>
        <begin position="57"/>
        <end position="238"/>
    </location>
</feature>
<feature type="chain" id="PRO_5006069998" evidence="2">
    <location>
        <begin position="19"/>
        <end position="244"/>
    </location>
</feature>
<keyword evidence="2" id="KW-0732">Signal</keyword>
<dbReference type="PROSITE" id="PS50240">
    <property type="entry name" value="TRYPSIN_DOM"/>
    <property type="match status" value="1"/>
</dbReference>
<dbReference type="SMART" id="SM00020">
    <property type="entry name" value="Tryp_SPc"/>
    <property type="match status" value="1"/>
</dbReference>
<dbReference type="PROSITE" id="PS00134">
    <property type="entry name" value="TRYPSIN_HIS"/>
    <property type="match status" value="1"/>
</dbReference>
<evidence type="ECO:0000256" key="2">
    <source>
        <dbReference type="SAM" id="SignalP"/>
    </source>
</evidence>
<proteinExistence type="evidence at transcript level"/>
<dbReference type="InterPro" id="IPR001254">
    <property type="entry name" value="Trypsin_dom"/>
</dbReference>
<evidence type="ECO:0000313" key="4">
    <source>
        <dbReference type="EMBL" id="JAI54525.1"/>
    </source>
</evidence>
<dbReference type="InterPro" id="IPR018114">
    <property type="entry name" value="TRYPSIN_HIS"/>
</dbReference>
<dbReference type="InterPro" id="IPR043504">
    <property type="entry name" value="Peptidase_S1_PA_chymotrypsin"/>
</dbReference>
<dbReference type="CDD" id="cd00190">
    <property type="entry name" value="Tryp_SPc"/>
    <property type="match status" value="1"/>
</dbReference>
<dbReference type="PANTHER" id="PTHR24252">
    <property type="entry name" value="ACROSIN-RELATED"/>
    <property type="match status" value="1"/>
</dbReference>
<organism evidence="4">
    <name type="scientific">Rhodnius neglectus</name>
    <dbReference type="NCBI Taxonomy" id="72488"/>
    <lineage>
        <taxon>Eukaryota</taxon>
        <taxon>Metazoa</taxon>
        <taxon>Ecdysozoa</taxon>
        <taxon>Arthropoda</taxon>
        <taxon>Hexapoda</taxon>
        <taxon>Insecta</taxon>
        <taxon>Pterygota</taxon>
        <taxon>Neoptera</taxon>
        <taxon>Paraneoptera</taxon>
        <taxon>Hemiptera</taxon>
        <taxon>Heteroptera</taxon>
        <taxon>Panheteroptera</taxon>
        <taxon>Cimicomorpha</taxon>
        <taxon>Reduviidae</taxon>
        <taxon>Triatominae</taxon>
        <taxon>Rhodnius</taxon>
    </lineage>
</organism>
<dbReference type="InterPro" id="IPR009003">
    <property type="entry name" value="Peptidase_S1_PA"/>
</dbReference>
<dbReference type="Pfam" id="PF00089">
    <property type="entry name" value="Trypsin"/>
    <property type="match status" value="1"/>
</dbReference>
<dbReference type="GO" id="GO:0006508">
    <property type="term" value="P:proteolysis"/>
    <property type="evidence" value="ECO:0007669"/>
    <property type="project" value="InterPro"/>
</dbReference>
<dbReference type="PANTHER" id="PTHR24252:SF7">
    <property type="entry name" value="HYALIN"/>
    <property type="match status" value="1"/>
</dbReference>
<reference evidence="4" key="1">
    <citation type="journal article" date="2016" name="PLoS Negl. Trop. Dis.">
        <title>A Deep Insight into the Sialome of Rhodnius neglectus, a Vector of Chagas Disease.</title>
        <authorList>
            <person name="Santiago P.B."/>
            <person name="Assumpcao T.C."/>
            <person name="Araujo C.N."/>
            <person name="Bastos I.M."/>
            <person name="Neves D."/>
            <person name="Silva I.G."/>
            <person name="Charneau S."/>
            <person name="Queiroz R.M."/>
            <person name="Raiol T."/>
            <person name="Oliveira J.V."/>
            <person name="Sousa M.V."/>
            <person name="Calvo E."/>
            <person name="Ribeiro J.M."/>
            <person name="Santana J.M."/>
        </authorList>
    </citation>
    <scope>NUCLEOTIDE SEQUENCE</scope>
    <source>
        <tissue evidence="4">Salivary glands</tissue>
    </source>
</reference>
<dbReference type="EMBL" id="GDKW01002070">
    <property type="protein sequence ID" value="JAI54525.1"/>
    <property type="molecule type" value="mRNA"/>
</dbReference>
<dbReference type="Gene3D" id="2.40.10.10">
    <property type="entry name" value="Trypsin-like serine proteases"/>
    <property type="match status" value="1"/>
</dbReference>
<dbReference type="AlphaFoldDB" id="A0A0P4VQ38"/>
<dbReference type="SUPFAM" id="SSF50494">
    <property type="entry name" value="Trypsin-like serine proteases"/>
    <property type="match status" value="1"/>
</dbReference>
<dbReference type="GO" id="GO:0004252">
    <property type="term" value="F:serine-type endopeptidase activity"/>
    <property type="evidence" value="ECO:0007669"/>
    <property type="project" value="InterPro"/>
</dbReference>
<evidence type="ECO:0000259" key="3">
    <source>
        <dbReference type="PROSITE" id="PS50240"/>
    </source>
</evidence>
<protein>
    <submittedName>
        <fullName evidence="4">Putative secreted salivary trypsin</fullName>
    </submittedName>
</protein>
<dbReference type="FunFam" id="2.40.10.10:FF:000068">
    <property type="entry name" value="transmembrane protease serine 2"/>
    <property type="match status" value="1"/>
</dbReference>
<sequence length="244" mass="27192">MRTIYSIAIALLLGKIWVNPQSYVNIKSEEIDLTQQEQKYGEKVTNCSCGWTNKARIVGGRETLKNEFPLMAGIIDMEKKFLFCGATIVTQNHAITASHCTTPNKKKKLGLVVGAHDVTKPDEKADVVEIKETVEHENYSSKSYHNDVALLVLSRSIKFTQEVGPACLPTGKADLVNEYIKVLGWGRLKTKGKTSSVLMKVNLRVISIKECAKNYLKKIPTDSPNQLCTYGHEKDSCQVSIIVF</sequence>